<protein>
    <submittedName>
        <fullName evidence="1">Uncharacterized protein</fullName>
    </submittedName>
</protein>
<name>A0ABW3HK01_9BACL</name>
<keyword evidence="2" id="KW-1185">Reference proteome</keyword>
<dbReference type="EMBL" id="JBHTJZ010000002">
    <property type="protein sequence ID" value="MFD0957810.1"/>
    <property type="molecule type" value="Genomic_DNA"/>
</dbReference>
<sequence>MGKETYLDVMERVIKAYTNQQLILRKRRNGDYLDIQSYARLTCVLACLIDGGRMANRQELWEGMMTACCRELPQVSGSIESDFAVKDIMMAYTVMKNRVKQARLEEWRRDLIAMDPFKQYQYVIGKLQDESKLHNINIYSMAGEYLREREGMTDTEAYFAEHWPIQLKRFDKNGMYRDPGCPMLYDVTTRCQIMLMLHYGYRGSFYEVLDRHLRKAGQIGLYMQSATFEGPYGGRSNQYLFHEALMTACGEFEARRYEEEGNPELAGMHKRSAKLALESVQRWMDADPPHHIRNGYSVDSGWGTEGYGYYDKYMITMGSFLALAYLFASDSAVPERPCPAETGGYVAQTSPYFHKLFASAGGYSLQIDTNGDPQYDATGLGRIHRYGVPSELCLSVPLSSGDGYKVGEGVGRLQGCLSPGWQKPSGEVQYLSQLGEGLRNELQVLREEQDDVAFQVTYSGSCMEGCEAVRLVYHVGPKGVTIDTELIHPTTQAVYTSVPLLVTNGQDTATIDCEPGLVRVRLGDSLYQASFNGEIVISEEAYGNRNGEYKLAQVRTEEMSTSMVIKLLKA</sequence>
<dbReference type="Proteomes" id="UP001596989">
    <property type="component" value="Unassembled WGS sequence"/>
</dbReference>
<evidence type="ECO:0000313" key="1">
    <source>
        <dbReference type="EMBL" id="MFD0957810.1"/>
    </source>
</evidence>
<comment type="caution">
    <text evidence="1">The sequence shown here is derived from an EMBL/GenBank/DDBJ whole genome shotgun (WGS) entry which is preliminary data.</text>
</comment>
<accession>A0ABW3HK01</accession>
<dbReference type="RefSeq" id="WP_377561415.1">
    <property type="nucleotide sequence ID" value="NZ_JBHTJZ010000002.1"/>
</dbReference>
<evidence type="ECO:0000313" key="2">
    <source>
        <dbReference type="Proteomes" id="UP001596989"/>
    </source>
</evidence>
<reference evidence="2" key="1">
    <citation type="journal article" date="2019" name="Int. J. Syst. Evol. Microbiol.">
        <title>The Global Catalogue of Microorganisms (GCM) 10K type strain sequencing project: providing services to taxonomists for standard genome sequencing and annotation.</title>
        <authorList>
            <consortium name="The Broad Institute Genomics Platform"/>
            <consortium name="The Broad Institute Genome Sequencing Center for Infectious Disease"/>
            <person name="Wu L."/>
            <person name="Ma J."/>
        </authorList>
    </citation>
    <scope>NUCLEOTIDE SEQUENCE [LARGE SCALE GENOMIC DNA]</scope>
    <source>
        <strain evidence="2">CCUG 59129</strain>
    </source>
</reference>
<proteinExistence type="predicted"/>
<organism evidence="1 2">
    <name type="scientific">Paenibacillus chungangensis</name>
    <dbReference type="NCBI Taxonomy" id="696535"/>
    <lineage>
        <taxon>Bacteria</taxon>
        <taxon>Bacillati</taxon>
        <taxon>Bacillota</taxon>
        <taxon>Bacilli</taxon>
        <taxon>Bacillales</taxon>
        <taxon>Paenibacillaceae</taxon>
        <taxon>Paenibacillus</taxon>
    </lineage>
</organism>
<gene>
    <name evidence="1" type="ORF">ACFQ2I_00190</name>
</gene>